<comment type="similarity">
    <text evidence="1">Belongs to the LysR transcriptional regulatory family.</text>
</comment>
<evidence type="ECO:0000256" key="1">
    <source>
        <dbReference type="ARBA" id="ARBA00009437"/>
    </source>
</evidence>
<keyword evidence="2" id="KW-0805">Transcription regulation</keyword>
<comment type="caution">
    <text evidence="6">The sequence shown here is derived from an EMBL/GenBank/DDBJ whole genome shotgun (WGS) entry which is preliminary data.</text>
</comment>
<dbReference type="Proteomes" id="UP001500523">
    <property type="component" value="Unassembled WGS sequence"/>
</dbReference>
<evidence type="ECO:0000313" key="7">
    <source>
        <dbReference type="Proteomes" id="UP001500523"/>
    </source>
</evidence>
<dbReference type="InterPro" id="IPR050389">
    <property type="entry name" value="LysR-type_TF"/>
</dbReference>
<protein>
    <recommendedName>
        <fullName evidence="5">LysR substrate-binding domain-containing protein</fullName>
    </recommendedName>
</protein>
<reference evidence="7" key="1">
    <citation type="journal article" date="2019" name="Int. J. Syst. Evol. Microbiol.">
        <title>The Global Catalogue of Microorganisms (GCM) 10K type strain sequencing project: providing services to taxonomists for standard genome sequencing and annotation.</title>
        <authorList>
            <consortium name="The Broad Institute Genomics Platform"/>
            <consortium name="The Broad Institute Genome Sequencing Center for Infectious Disease"/>
            <person name="Wu L."/>
            <person name="Ma J."/>
        </authorList>
    </citation>
    <scope>NUCLEOTIDE SEQUENCE [LARGE SCALE GENOMIC DNA]</scope>
    <source>
        <strain evidence="7">JCM 17498</strain>
    </source>
</reference>
<evidence type="ECO:0000256" key="4">
    <source>
        <dbReference type="ARBA" id="ARBA00023163"/>
    </source>
</evidence>
<dbReference type="EMBL" id="BAABBF010000005">
    <property type="protein sequence ID" value="GAA3713842.1"/>
    <property type="molecule type" value="Genomic_DNA"/>
</dbReference>
<feature type="domain" description="LysR substrate-binding" evidence="5">
    <location>
        <begin position="30"/>
        <end position="230"/>
    </location>
</feature>
<sequence>MVEPVQRWLTSTSALLNPPCQEPERLDRCFRIACTDYGVLTVIAPALAPITAAAPQVTIDIVPFSADMTQKLASGEIDLIVSGLKPDHAVVHSRSLFVDSYSCVMRGDHPLAEPETPLLLDAFFAWPHIGIVVSDLAVDGVEVRLGTRSVERRVTARLPYFHAAPALIAESDMIMTLPTRAATRFAKSYGLATRPAPVEIDCLDYRLLWHERSARDQATIWLAETLARECASAG</sequence>
<proteinExistence type="inferred from homology"/>
<dbReference type="CDD" id="cd08417">
    <property type="entry name" value="PBP2_Nitroaromatics_like"/>
    <property type="match status" value="1"/>
</dbReference>
<dbReference type="PANTHER" id="PTHR30118">
    <property type="entry name" value="HTH-TYPE TRANSCRIPTIONAL REGULATOR LEUO-RELATED"/>
    <property type="match status" value="1"/>
</dbReference>
<accession>A0ABP7E3U9</accession>
<dbReference type="InterPro" id="IPR037402">
    <property type="entry name" value="YidZ_PBP2"/>
</dbReference>
<evidence type="ECO:0000259" key="5">
    <source>
        <dbReference type="Pfam" id="PF03466"/>
    </source>
</evidence>
<keyword evidence="7" id="KW-1185">Reference proteome</keyword>
<gene>
    <name evidence="6" type="ORF">GCM10022268_23260</name>
</gene>
<dbReference type="InterPro" id="IPR005119">
    <property type="entry name" value="LysR_subst-bd"/>
</dbReference>
<name>A0ABP7E3U9_9SPHN</name>
<dbReference type="Pfam" id="PF03466">
    <property type="entry name" value="LysR_substrate"/>
    <property type="match status" value="1"/>
</dbReference>
<keyword evidence="3" id="KW-0238">DNA-binding</keyword>
<dbReference type="Gene3D" id="3.40.190.10">
    <property type="entry name" value="Periplasmic binding protein-like II"/>
    <property type="match status" value="2"/>
</dbReference>
<evidence type="ECO:0000313" key="6">
    <source>
        <dbReference type="EMBL" id="GAA3713842.1"/>
    </source>
</evidence>
<dbReference type="SUPFAM" id="SSF53850">
    <property type="entry name" value="Periplasmic binding protein-like II"/>
    <property type="match status" value="1"/>
</dbReference>
<dbReference type="PANTHER" id="PTHR30118:SF15">
    <property type="entry name" value="TRANSCRIPTIONAL REGULATORY PROTEIN"/>
    <property type="match status" value="1"/>
</dbReference>
<keyword evidence="4" id="KW-0804">Transcription</keyword>
<organism evidence="6 7">
    <name type="scientific">Sphingomonas cynarae</name>
    <dbReference type="NCBI Taxonomy" id="930197"/>
    <lineage>
        <taxon>Bacteria</taxon>
        <taxon>Pseudomonadati</taxon>
        <taxon>Pseudomonadota</taxon>
        <taxon>Alphaproteobacteria</taxon>
        <taxon>Sphingomonadales</taxon>
        <taxon>Sphingomonadaceae</taxon>
        <taxon>Sphingomonas</taxon>
    </lineage>
</organism>
<evidence type="ECO:0000256" key="2">
    <source>
        <dbReference type="ARBA" id="ARBA00023015"/>
    </source>
</evidence>
<evidence type="ECO:0000256" key="3">
    <source>
        <dbReference type="ARBA" id="ARBA00023125"/>
    </source>
</evidence>